<comment type="caution">
    <text evidence="2">The sequence shown here is derived from an EMBL/GenBank/DDBJ whole genome shotgun (WGS) entry which is preliminary data.</text>
</comment>
<dbReference type="EMBL" id="JARDXE010000039">
    <property type="protein sequence ID" value="MDE8649940.1"/>
    <property type="molecule type" value="Genomic_DNA"/>
</dbReference>
<dbReference type="AlphaFoldDB" id="A0AAW6M0I6"/>
<dbReference type="Proteomes" id="UP001217325">
    <property type="component" value="Unassembled WGS sequence"/>
</dbReference>
<accession>A0AAW6M0I6</accession>
<evidence type="ECO:0000313" key="2">
    <source>
        <dbReference type="EMBL" id="MDE8649940.1"/>
    </source>
</evidence>
<reference evidence="2" key="1">
    <citation type="submission" date="2023-02" db="EMBL/GenBank/DDBJ databases">
        <title>A novel hydrolase synthesized by Rhodococcus erythropolis HQ is responsible for the detoxification of Zearalenone.</title>
        <authorList>
            <person name="Hu J."/>
            <person name="Xu J."/>
        </authorList>
    </citation>
    <scope>NUCLEOTIDE SEQUENCE</scope>
    <source>
        <strain evidence="2">HQ</strain>
    </source>
</reference>
<feature type="region of interest" description="Disordered" evidence="1">
    <location>
        <begin position="1"/>
        <end position="50"/>
    </location>
</feature>
<sequence>MTTNEPTRSDLVSGIPENIAGPDPDRAKYVPGVQWNPETGRYESADADRA</sequence>
<proteinExistence type="predicted"/>
<gene>
    <name evidence="2" type="ORF">PXH69_33795</name>
</gene>
<name>A0AAW6M0I6_RHOSG</name>
<organism evidence="2 3">
    <name type="scientific">Rhodococcus qingshengii</name>
    <dbReference type="NCBI Taxonomy" id="334542"/>
    <lineage>
        <taxon>Bacteria</taxon>
        <taxon>Bacillati</taxon>
        <taxon>Actinomycetota</taxon>
        <taxon>Actinomycetes</taxon>
        <taxon>Mycobacteriales</taxon>
        <taxon>Nocardiaceae</taxon>
        <taxon>Rhodococcus</taxon>
        <taxon>Rhodococcus erythropolis group</taxon>
    </lineage>
</organism>
<evidence type="ECO:0000256" key="1">
    <source>
        <dbReference type="SAM" id="MobiDB-lite"/>
    </source>
</evidence>
<protein>
    <submittedName>
        <fullName evidence="2">Uncharacterized protein</fullName>
    </submittedName>
</protein>
<dbReference type="RefSeq" id="WP_275233094.1">
    <property type="nucleotide sequence ID" value="NZ_JARDXE010000039.1"/>
</dbReference>
<feature type="compositionally biased region" description="Basic and acidic residues" evidence="1">
    <location>
        <begin position="40"/>
        <end position="50"/>
    </location>
</feature>
<evidence type="ECO:0000313" key="3">
    <source>
        <dbReference type="Proteomes" id="UP001217325"/>
    </source>
</evidence>